<gene>
    <name evidence="1" type="ORF">cand_034770</name>
</gene>
<name>A0A1J4MYU2_9CRYT</name>
<dbReference type="AlphaFoldDB" id="A0A1J4MYU2"/>
<protein>
    <submittedName>
        <fullName evidence="1">Uncharacterized protein</fullName>
    </submittedName>
</protein>
<organism evidence="1 2">
    <name type="scientific">Cryptosporidium andersoni</name>
    <dbReference type="NCBI Taxonomy" id="117008"/>
    <lineage>
        <taxon>Eukaryota</taxon>
        <taxon>Sar</taxon>
        <taxon>Alveolata</taxon>
        <taxon>Apicomplexa</taxon>
        <taxon>Conoidasida</taxon>
        <taxon>Coccidia</taxon>
        <taxon>Eucoccidiorida</taxon>
        <taxon>Eimeriorina</taxon>
        <taxon>Cryptosporidiidae</taxon>
        <taxon>Cryptosporidium</taxon>
    </lineage>
</organism>
<keyword evidence="2" id="KW-1185">Reference proteome</keyword>
<dbReference type="Proteomes" id="UP000186804">
    <property type="component" value="Unassembled WGS sequence"/>
</dbReference>
<proteinExistence type="predicted"/>
<comment type="caution">
    <text evidence="1">The sequence shown here is derived from an EMBL/GenBank/DDBJ whole genome shotgun (WGS) entry which is preliminary data.</text>
</comment>
<reference evidence="1 2" key="1">
    <citation type="submission" date="2016-10" db="EMBL/GenBank/DDBJ databases">
        <title>Reductive evolution of mitochondrial metabolism and differential evolution of invasion-related proteins in Cryptosporidium.</title>
        <authorList>
            <person name="Liu S."/>
            <person name="Roellig D.M."/>
            <person name="Guo Y."/>
            <person name="Li N."/>
            <person name="Frace M.A."/>
            <person name="Tang K."/>
            <person name="Zhang L."/>
            <person name="Feng Y."/>
            <person name="Xiao L."/>
        </authorList>
    </citation>
    <scope>NUCLEOTIDE SEQUENCE [LARGE SCALE GENOMIC DNA]</scope>
    <source>
        <strain evidence="1">30847</strain>
    </source>
</reference>
<dbReference type="OrthoDB" id="10322444at2759"/>
<dbReference type="RefSeq" id="XP_067070098.1">
    <property type="nucleotide sequence ID" value="XM_067213703.1"/>
</dbReference>
<sequence>MINLIPLCYLLFSILNLYSIAVYSAPTLLSATVTQYFSNAYSNFCWNDFSEEFYLPVGPSIYNTVNALLLQYDMTQLENGGVGTLSLIISVYCDSNCECKDVSVNSYILYNNYSVYIPFESDNKNPYTWRNNINTLATLSCITTSSFTTNISGNGSSIHVNLFDLFKCIGNYSSMFTLAISFESSCPIWVNMNIQTIIS</sequence>
<evidence type="ECO:0000313" key="2">
    <source>
        <dbReference type="Proteomes" id="UP000186804"/>
    </source>
</evidence>
<accession>A0A1J4MYU2</accession>
<evidence type="ECO:0000313" key="1">
    <source>
        <dbReference type="EMBL" id="OII78252.1"/>
    </source>
</evidence>
<dbReference type="EMBL" id="LRBS01000003">
    <property type="protein sequence ID" value="OII78252.1"/>
    <property type="molecule type" value="Genomic_DNA"/>
</dbReference>
<dbReference type="VEuPathDB" id="CryptoDB:cand_034770"/>
<dbReference type="GeneID" id="92367661"/>